<dbReference type="EMBL" id="CP072759">
    <property type="protein sequence ID" value="QUC24018.1"/>
    <property type="molecule type" value="Genomic_DNA"/>
</dbReference>
<keyword evidence="1" id="KW-0732">Signal</keyword>
<dbReference type="KEGG" id="uvi:66069036"/>
<dbReference type="OrthoDB" id="4912312at2759"/>
<sequence>MIPPLLVILSLSACAQAVQVSSEQAVAYFISQLNQTISIDMANPPWMDGDIQDVPLSCIDQECPVAQLWKRTLLQSLDYVDILYTAHSETPRLNAGTEDMLISFAKSTSVMVATTWGWHIGAKFSYSGQAIQVGYGVSTTVATTVTTSETDSINCQAGYECTVKTLTFYTMVHGKCVTPTYLSCWGVYNICDYATQPCPAFQNLHDATCRADQPVSPCSIRVPLLDDENQPIIAKVAVSNKIPGGTKRSLGRRLPRPRLGKR</sequence>
<feature type="signal peptide" evidence="1">
    <location>
        <begin position="1"/>
        <end position="17"/>
    </location>
</feature>
<protein>
    <recommendedName>
        <fullName evidence="4">Secreted protein</fullName>
    </recommendedName>
</protein>
<gene>
    <name evidence="2" type="ORF">UV8b_08259</name>
</gene>
<evidence type="ECO:0008006" key="4">
    <source>
        <dbReference type="Google" id="ProtNLM"/>
    </source>
</evidence>
<dbReference type="GeneID" id="66069036"/>
<feature type="chain" id="PRO_5034383773" description="Secreted protein" evidence="1">
    <location>
        <begin position="18"/>
        <end position="262"/>
    </location>
</feature>
<keyword evidence="3" id="KW-1185">Reference proteome</keyword>
<evidence type="ECO:0000313" key="3">
    <source>
        <dbReference type="Proteomes" id="UP000027002"/>
    </source>
</evidence>
<reference evidence="2" key="1">
    <citation type="submission" date="2020-03" db="EMBL/GenBank/DDBJ databases">
        <title>A mixture of massive structural variations and highly conserved coding sequences in Ustilaginoidea virens genome.</title>
        <authorList>
            <person name="Zhang K."/>
            <person name="Zhao Z."/>
            <person name="Zhang Z."/>
            <person name="Li Y."/>
            <person name="Hsiang T."/>
            <person name="Sun W."/>
        </authorList>
    </citation>
    <scope>NUCLEOTIDE SEQUENCE</scope>
    <source>
        <strain evidence="2">UV-8b</strain>
    </source>
</reference>
<evidence type="ECO:0000313" key="2">
    <source>
        <dbReference type="EMBL" id="QUC24018.1"/>
    </source>
</evidence>
<proteinExistence type="predicted"/>
<dbReference type="AlphaFoldDB" id="A0A8E5MKT9"/>
<name>A0A8E5MKT9_USTVR</name>
<accession>A0A8E5MKT9</accession>
<dbReference type="RefSeq" id="XP_043001691.1">
    <property type="nucleotide sequence ID" value="XM_043145756.1"/>
</dbReference>
<dbReference type="Proteomes" id="UP000027002">
    <property type="component" value="Chromosome 7"/>
</dbReference>
<evidence type="ECO:0000256" key="1">
    <source>
        <dbReference type="SAM" id="SignalP"/>
    </source>
</evidence>
<organism evidence="2 3">
    <name type="scientific">Ustilaginoidea virens</name>
    <name type="common">Rice false smut fungus</name>
    <name type="synonym">Villosiclava virens</name>
    <dbReference type="NCBI Taxonomy" id="1159556"/>
    <lineage>
        <taxon>Eukaryota</taxon>
        <taxon>Fungi</taxon>
        <taxon>Dikarya</taxon>
        <taxon>Ascomycota</taxon>
        <taxon>Pezizomycotina</taxon>
        <taxon>Sordariomycetes</taxon>
        <taxon>Hypocreomycetidae</taxon>
        <taxon>Hypocreales</taxon>
        <taxon>Clavicipitaceae</taxon>
        <taxon>Ustilaginoidea</taxon>
    </lineage>
</organism>